<organism evidence="5 6">
    <name type="scientific">Elizabethkingia ursingii</name>
    <dbReference type="NCBI Taxonomy" id="1756150"/>
    <lineage>
        <taxon>Bacteria</taxon>
        <taxon>Pseudomonadati</taxon>
        <taxon>Bacteroidota</taxon>
        <taxon>Flavobacteriia</taxon>
        <taxon>Flavobacteriales</taxon>
        <taxon>Weeksellaceae</taxon>
        <taxon>Elizabethkingia</taxon>
    </lineage>
</organism>
<dbReference type="PANTHER" id="PTHR46796:SF13">
    <property type="entry name" value="HTH-TYPE TRANSCRIPTIONAL ACTIVATOR RHAS"/>
    <property type="match status" value="1"/>
</dbReference>
<proteinExistence type="predicted"/>
<gene>
    <name evidence="5" type="ORF">BAY32_17420</name>
</gene>
<dbReference type="SMART" id="SM00342">
    <property type="entry name" value="HTH_ARAC"/>
    <property type="match status" value="1"/>
</dbReference>
<name>A0AAJ3TQB5_9FLAO</name>
<dbReference type="InterPro" id="IPR050204">
    <property type="entry name" value="AraC_XylS_family_regulators"/>
</dbReference>
<dbReference type="KEGG" id="ego:BBD34_03015"/>
<dbReference type="SUPFAM" id="SSF46689">
    <property type="entry name" value="Homeodomain-like"/>
    <property type="match status" value="1"/>
</dbReference>
<evidence type="ECO:0000313" key="5">
    <source>
        <dbReference type="EMBL" id="OPB79477.1"/>
    </source>
</evidence>
<comment type="caution">
    <text evidence="5">The sequence shown here is derived from an EMBL/GenBank/DDBJ whole genome shotgun (WGS) entry which is preliminary data.</text>
</comment>
<dbReference type="InterPro" id="IPR009057">
    <property type="entry name" value="Homeodomain-like_sf"/>
</dbReference>
<dbReference type="Pfam" id="PF12833">
    <property type="entry name" value="HTH_18"/>
    <property type="match status" value="1"/>
</dbReference>
<dbReference type="Gene3D" id="1.10.10.60">
    <property type="entry name" value="Homeodomain-like"/>
    <property type="match status" value="1"/>
</dbReference>
<keyword evidence="3" id="KW-0804">Transcription</keyword>
<evidence type="ECO:0000256" key="1">
    <source>
        <dbReference type="ARBA" id="ARBA00023015"/>
    </source>
</evidence>
<dbReference type="GO" id="GO:0043565">
    <property type="term" value="F:sequence-specific DNA binding"/>
    <property type="evidence" value="ECO:0007669"/>
    <property type="project" value="InterPro"/>
</dbReference>
<keyword evidence="1" id="KW-0805">Transcription regulation</keyword>
<dbReference type="InterPro" id="IPR054015">
    <property type="entry name" value="ExsA-like_N"/>
</dbReference>
<protein>
    <submittedName>
        <fullName evidence="5">AraC family transcriptional regulator</fullName>
    </submittedName>
</protein>
<evidence type="ECO:0000259" key="4">
    <source>
        <dbReference type="PROSITE" id="PS01124"/>
    </source>
</evidence>
<accession>A0AAJ3TQB5</accession>
<evidence type="ECO:0000313" key="6">
    <source>
        <dbReference type="Proteomes" id="UP000190816"/>
    </source>
</evidence>
<dbReference type="PROSITE" id="PS01124">
    <property type="entry name" value="HTH_ARAC_FAMILY_2"/>
    <property type="match status" value="1"/>
</dbReference>
<evidence type="ECO:0000256" key="2">
    <source>
        <dbReference type="ARBA" id="ARBA00023125"/>
    </source>
</evidence>
<dbReference type="Proteomes" id="UP000190816">
    <property type="component" value="Unassembled WGS sequence"/>
</dbReference>
<sequence length="269" mass="31299">MKINEIKSCIIGPALSAEQFIAEHFFVFLIKGTMNGYDGNKHYALKAGESCLIRKNRLARYNKVKDNDEFGKVVIFFDEVFLKAFQKKHSLVFKNFTSNDAFIRLKKDNLINSFLLSLEPYYNNTGNISPEFSDIKREELLLILLHLHPELSDVLFDFGIPGRLDLEKFMQQNYKFNVSIERLAFLTGRSLSAFKRDFKTIFNDTPNRWLVKRRLKEARFLIEEKGLRPTDIYVDLGFEDLSHFSFAFKKEFGITASACMVDKDKALEN</sequence>
<dbReference type="EMBL" id="MAIC01000004">
    <property type="protein sequence ID" value="OPB79477.1"/>
    <property type="molecule type" value="Genomic_DNA"/>
</dbReference>
<dbReference type="RefSeq" id="WP_078402306.1">
    <property type="nucleotide sequence ID" value="NZ_CP016377.1"/>
</dbReference>
<evidence type="ECO:0000256" key="3">
    <source>
        <dbReference type="ARBA" id="ARBA00023163"/>
    </source>
</evidence>
<feature type="domain" description="HTH araC/xylS-type" evidence="4">
    <location>
        <begin position="164"/>
        <end position="262"/>
    </location>
</feature>
<dbReference type="PANTHER" id="PTHR46796">
    <property type="entry name" value="HTH-TYPE TRANSCRIPTIONAL ACTIVATOR RHAS-RELATED"/>
    <property type="match status" value="1"/>
</dbReference>
<dbReference type="GO" id="GO:0003700">
    <property type="term" value="F:DNA-binding transcription factor activity"/>
    <property type="evidence" value="ECO:0007669"/>
    <property type="project" value="InterPro"/>
</dbReference>
<keyword evidence="2" id="KW-0238">DNA-binding</keyword>
<reference evidence="5 6" key="1">
    <citation type="submission" date="2016-06" db="EMBL/GenBank/DDBJ databases">
        <authorList>
            <person name="Nicholson A.C."/>
        </authorList>
    </citation>
    <scope>NUCLEOTIDE SEQUENCE [LARGE SCALE GENOMIC DNA]</scope>
    <source>
        <strain evidence="5 6">G4123</strain>
    </source>
</reference>
<dbReference type="Pfam" id="PF22200">
    <property type="entry name" value="ExsA_N"/>
    <property type="match status" value="1"/>
</dbReference>
<dbReference type="AlphaFoldDB" id="A0AAJ3TQB5"/>
<dbReference type="InterPro" id="IPR018060">
    <property type="entry name" value="HTH_AraC"/>
</dbReference>